<sequence>MESSVEHEICNNCKKEIPQPNYVMHTIHCARNITLCKVCKEPVPKGQFSDHEKTCRKPVEPKPLPPPPTNFEKSSYYQTRKSIEDKKAEARKERYMQKMERLVDTGYSLKDNSSRFNSTSSRDSPSCGRGAPSYGRGSPSYGRGSPSYGKDATNFSRDSTSYGRETTVNYVEEPSIEESTRSRYSSSSFKSSNEVKQNGVIKKRTEVQKEEKVEAPQPLPPLIKRSEPSKSMLPCRFCDLELPKLELEDHENYCGSRTDKCLECGELVMFKDKQVHMDSNHGFLKKKGAQRHAGGGWDSTTHRTETPAEPRSRRSVTGRPFAEFDYDPMPYLPSAYQAPGGGAKKKEGESYKEISRRLDCKTEYIRNILQDSAAITVPLRRSGTAPRNYFYHDLKGPTGPPPMPAYRRRNPPTELVIPCEFCNVPVPHEDLIQHESGCRPDLARFNPRRRSSPEDDDYYVEPPRQNSLDDEELPCEFCGDMFPASRLYSHSLQCT</sequence>
<proteinExistence type="predicted"/>
<feature type="domain" description="TRAFD1/XAF1 zinc finger" evidence="5">
    <location>
        <begin position="239"/>
        <end position="276"/>
    </location>
</feature>
<dbReference type="RefSeq" id="XP_050501912.1">
    <property type="nucleotide sequence ID" value="XM_050645955.1"/>
</dbReference>
<organism evidence="6 7">
    <name type="scientific">Diabrotica virgifera virgifera</name>
    <name type="common">western corn rootworm</name>
    <dbReference type="NCBI Taxonomy" id="50390"/>
    <lineage>
        <taxon>Eukaryota</taxon>
        <taxon>Metazoa</taxon>
        <taxon>Ecdysozoa</taxon>
        <taxon>Arthropoda</taxon>
        <taxon>Hexapoda</taxon>
        <taxon>Insecta</taxon>
        <taxon>Pterygota</taxon>
        <taxon>Neoptera</taxon>
        <taxon>Endopterygota</taxon>
        <taxon>Coleoptera</taxon>
        <taxon>Polyphaga</taxon>
        <taxon>Cucujiformia</taxon>
        <taxon>Chrysomeloidea</taxon>
        <taxon>Chrysomelidae</taxon>
        <taxon>Galerucinae</taxon>
        <taxon>Diabroticina</taxon>
        <taxon>Diabroticites</taxon>
        <taxon>Diabrotica</taxon>
    </lineage>
</organism>
<feature type="region of interest" description="Disordered" evidence="4">
    <location>
        <begin position="103"/>
        <end position="202"/>
    </location>
</feature>
<evidence type="ECO:0000256" key="3">
    <source>
        <dbReference type="ARBA" id="ARBA00022833"/>
    </source>
</evidence>
<dbReference type="Proteomes" id="UP001652700">
    <property type="component" value="Unplaced"/>
</dbReference>
<feature type="compositionally biased region" description="Low complexity" evidence="4">
    <location>
        <begin position="182"/>
        <end position="192"/>
    </location>
</feature>
<evidence type="ECO:0000313" key="6">
    <source>
        <dbReference type="EnsemblMetazoa" id="XP_050501912.1"/>
    </source>
</evidence>
<keyword evidence="3" id="KW-0862">Zinc</keyword>
<feature type="region of interest" description="Disordered" evidence="4">
    <location>
        <begin position="44"/>
        <end position="82"/>
    </location>
</feature>
<evidence type="ECO:0000259" key="5">
    <source>
        <dbReference type="Pfam" id="PF21366"/>
    </source>
</evidence>
<dbReference type="InterPro" id="IPR049439">
    <property type="entry name" value="TRAFD1-XIAF1_Znf"/>
</dbReference>
<feature type="region of interest" description="Disordered" evidence="4">
    <location>
        <begin position="286"/>
        <end position="316"/>
    </location>
</feature>
<evidence type="ECO:0000256" key="4">
    <source>
        <dbReference type="SAM" id="MobiDB-lite"/>
    </source>
</evidence>
<keyword evidence="7" id="KW-1185">Reference proteome</keyword>
<accession>A0ABM5JVF0</accession>
<dbReference type="Gene3D" id="3.30.40.10">
    <property type="entry name" value="Zinc/RING finger domain, C3HC4 (zinc finger)"/>
    <property type="match status" value="1"/>
</dbReference>
<feature type="compositionally biased region" description="Basic and acidic residues" evidence="4">
    <location>
        <begin position="44"/>
        <end position="60"/>
    </location>
</feature>
<evidence type="ECO:0000256" key="1">
    <source>
        <dbReference type="ARBA" id="ARBA00022723"/>
    </source>
</evidence>
<evidence type="ECO:0000313" key="7">
    <source>
        <dbReference type="Proteomes" id="UP001652700"/>
    </source>
</evidence>
<feature type="compositionally biased region" description="Polar residues" evidence="4">
    <location>
        <begin position="153"/>
        <end position="169"/>
    </location>
</feature>
<dbReference type="PANTHER" id="PTHR16295:SF10">
    <property type="entry name" value="EXPRESSED PROTEIN"/>
    <property type="match status" value="1"/>
</dbReference>
<dbReference type="EnsemblMetazoa" id="XM_050645955.1">
    <property type="protein sequence ID" value="XP_050501912.1"/>
    <property type="gene ID" value="LOC126881594"/>
</dbReference>
<dbReference type="Pfam" id="PF21366">
    <property type="entry name" value="TRAFD1-XIAF1_ZnF"/>
    <property type="match status" value="1"/>
</dbReference>
<dbReference type="GeneID" id="126881594"/>
<dbReference type="PANTHER" id="PTHR16295">
    <property type="entry name" value="TRAF-TYPE ZINC FINGER PROTEIN-RELATED"/>
    <property type="match status" value="1"/>
</dbReference>
<keyword evidence="2" id="KW-0863">Zinc-finger</keyword>
<feature type="compositionally biased region" description="Polar residues" evidence="4">
    <location>
        <begin position="71"/>
        <end position="80"/>
    </location>
</feature>
<evidence type="ECO:0000256" key="2">
    <source>
        <dbReference type="ARBA" id="ARBA00022771"/>
    </source>
</evidence>
<dbReference type="InterPro" id="IPR051986">
    <property type="entry name" value="Innate_Immune_Apopt_Reg"/>
</dbReference>
<feature type="compositionally biased region" description="Low complexity" evidence="4">
    <location>
        <begin position="114"/>
        <end position="149"/>
    </location>
</feature>
<feature type="region of interest" description="Disordered" evidence="4">
    <location>
        <begin position="443"/>
        <end position="467"/>
    </location>
</feature>
<feature type="compositionally biased region" description="Basic and acidic residues" evidence="4">
    <location>
        <begin position="300"/>
        <end position="312"/>
    </location>
</feature>
<reference evidence="6" key="1">
    <citation type="submission" date="2025-05" db="UniProtKB">
        <authorList>
            <consortium name="EnsemblMetazoa"/>
        </authorList>
    </citation>
    <scope>IDENTIFICATION</scope>
</reference>
<dbReference type="InterPro" id="IPR013083">
    <property type="entry name" value="Znf_RING/FYVE/PHD"/>
</dbReference>
<keyword evidence="1" id="KW-0479">Metal-binding</keyword>
<protein>
    <recommendedName>
        <fullName evidence="5">TRAFD1/XAF1 zinc finger domain-containing protein</fullName>
    </recommendedName>
</protein>
<name>A0ABM5JVF0_DIAVI</name>